<dbReference type="SMART" id="SM00662">
    <property type="entry name" value="RPOLD"/>
    <property type="match status" value="1"/>
</dbReference>
<dbReference type="GO" id="GO:0003677">
    <property type="term" value="F:DNA binding"/>
    <property type="evidence" value="ECO:0007669"/>
    <property type="project" value="InterPro"/>
</dbReference>
<dbReference type="FunFam" id="1.10.150.20:FF:000001">
    <property type="entry name" value="DNA-directed RNA polymerase subunit alpha"/>
    <property type="match status" value="1"/>
</dbReference>
<dbReference type="InterPro" id="IPR011773">
    <property type="entry name" value="DNA-dir_RpoA"/>
</dbReference>
<name>A0A381RS17_9ZZZZ</name>
<gene>
    <name evidence="9" type="ORF">METZ01_LOCUS46878</name>
</gene>
<evidence type="ECO:0000256" key="7">
    <source>
        <dbReference type="ARBA" id="ARBA00048552"/>
    </source>
</evidence>
<dbReference type="InterPro" id="IPR011260">
    <property type="entry name" value="RNAP_asu_C"/>
</dbReference>
<evidence type="ECO:0000256" key="2">
    <source>
        <dbReference type="ARBA" id="ARBA00012418"/>
    </source>
</evidence>
<evidence type="ECO:0000256" key="6">
    <source>
        <dbReference type="ARBA" id="ARBA00023163"/>
    </source>
</evidence>
<reference evidence="9" key="1">
    <citation type="submission" date="2018-05" db="EMBL/GenBank/DDBJ databases">
        <authorList>
            <person name="Lanie J.A."/>
            <person name="Ng W.-L."/>
            <person name="Kazmierczak K.M."/>
            <person name="Andrzejewski T.M."/>
            <person name="Davidsen T.M."/>
            <person name="Wayne K.J."/>
            <person name="Tettelin H."/>
            <person name="Glass J.I."/>
            <person name="Rusch D."/>
            <person name="Podicherti R."/>
            <person name="Tsui H.-C.T."/>
            <person name="Winkler M.E."/>
        </authorList>
    </citation>
    <scope>NUCLEOTIDE SEQUENCE</scope>
</reference>
<dbReference type="Gene3D" id="1.10.150.20">
    <property type="entry name" value="5' to 3' exonuclease, C-terminal subdomain"/>
    <property type="match status" value="1"/>
</dbReference>
<keyword evidence="6" id="KW-0804">Transcription</keyword>
<keyword evidence="4" id="KW-0808">Transferase</keyword>
<evidence type="ECO:0000259" key="8">
    <source>
        <dbReference type="SMART" id="SM00662"/>
    </source>
</evidence>
<dbReference type="InterPro" id="IPR036603">
    <property type="entry name" value="RBP11-like"/>
</dbReference>
<dbReference type="CDD" id="cd06928">
    <property type="entry name" value="RNAP_alpha_NTD"/>
    <property type="match status" value="1"/>
</dbReference>
<dbReference type="NCBIfam" id="NF003513">
    <property type="entry name" value="PRK05182.1-2"/>
    <property type="match status" value="1"/>
</dbReference>
<dbReference type="EMBL" id="UINC01002197">
    <property type="protein sequence ID" value="SUZ94024.1"/>
    <property type="molecule type" value="Genomic_DNA"/>
</dbReference>
<accession>A0A381RS17</accession>
<dbReference type="GO" id="GO:0046983">
    <property type="term" value="F:protein dimerization activity"/>
    <property type="evidence" value="ECO:0007669"/>
    <property type="project" value="InterPro"/>
</dbReference>
<sequence>MLEDEKNIIEDVVEEEEIEKEEIVIDLLNPLVIKLESQEDERHSKVSIEPFERGFGYTLGNALRRVLLSSLPGYAITEVQIDGVLHEYTTIEGVQEDVVEILLNLKGVAINIQGRDTAEFVLSKKGPCTVTAGDIQLDADTEVVNPDHHIATISSKKELKMQIKVEKGTGYRPVATQSKEAEATIGLLKLDASFSPIITVTYSVEAARVEQRTDLDKLIVDLETDGTIEPERAIKYAGAILQNQLSIFTDLTRVQEQQQEEEEVLIDPIMLRPVDELELTVRSANCLKAENANYIGDLVQKTEVELLRTPNLGKKSLNEIKEILASHSLSLGMELDNWPPKEIAVDEVRQ</sequence>
<keyword evidence="5" id="KW-0548">Nucleotidyltransferase</keyword>
<dbReference type="Pfam" id="PF03118">
    <property type="entry name" value="RNA_pol_A_CTD"/>
    <property type="match status" value="1"/>
</dbReference>
<dbReference type="GO" id="GO:0000428">
    <property type="term" value="C:DNA-directed RNA polymerase complex"/>
    <property type="evidence" value="ECO:0007669"/>
    <property type="project" value="UniProtKB-KW"/>
</dbReference>
<evidence type="ECO:0000256" key="3">
    <source>
        <dbReference type="ARBA" id="ARBA00022478"/>
    </source>
</evidence>
<dbReference type="Gene3D" id="3.30.1360.10">
    <property type="entry name" value="RNA polymerase, RBP11-like subunit"/>
    <property type="match status" value="1"/>
</dbReference>
<organism evidence="9">
    <name type="scientific">marine metagenome</name>
    <dbReference type="NCBI Taxonomy" id="408172"/>
    <lineage>
        <taxon>unclassified sequences</taxon>
        <taxon>metagenomes</taxon>
        <taxon>ecological metagenomes</taxon>
    </lineage>
</organism>
<dbReference type="InterPro" id="IPR011262">
    <property type="entry name" value="DNA-dir_RNA_pol_insert"/>
</dbReference>
<feature type="domain" description="DNA-directed RNA polymerase RpoA/D/Rpb3-type" evidence="8">
    <location>
        <begin position="43"/>
        <end position="251"/>
    </location>
</feature>
<dbReference type="HAMAP" id="MF_00059">
    <property type="entry name" value="RNApol_bact_RpoA"/>
    <property type="match status" value="1"/>
</dbReference>
<comment type="catalytic activity">
    <reaction evidence="7">
        <text>RNA(n) + a ribonucleoside 5'-triphosphate = RNA(n+1) + diphosphate</text>
        <dbReference type="Rhea" id="RHEA:21248"/>
        <dbReference type="Rhea" id="RHEA-COMP:14527"/>
        <dbReference type="Rhea" id="RHEA-COMP:17342"/>
        <dbReference type="ChEBI" id="CHEBI:33019"/>
        <dbReference type="ChEBI" id="CHEBI:61557"/>
        <dbReference type="ChEBI" id="CHEBI:140395"/>
        <dbReference type="EC" id="2.7.7.6"/>
    </reaction>
</comment>
<evidence type="ECO:0000256" key="5">
    <source>
        <dbReference type="ARBA" id="ARBA00022695"/>
    </source>
</evidence>
<dbReference type="FunFam" id="2.170.120.12:FF:000001">
    <property type="entry name" value="DNA-directed RNA polymerase subunit alpha"/>
    <property type="match status" value="1"/>
</dbReference>
<dbReference type="SUPFAM" id="SSF47789">
    <property type="entry name" value="C-terminal domain of RNA polymerase alpha subunit"/>
    <property type="match status" value="1"/>
</dbReference>
<dbReference type="GO" id="GO:0005737">
    <property type="term" value="C:cytoplasm"/>
    <property type="evidence" value="ECO:0007669"/>
    <property type="project" value="UniProtKB-ARBA"/>
</dbReference>
<protein>
    <recommendedName>
        <fullName evidence="2">DNA-directed RNA polymerase</fullName>
        <ecNumber evidence="2">2.7.7.6</ecNumber>
    </recommendedName>
</protein>
<dbReference type="InterPro" id="IPR036643">
    <property type="entry name" value="RNApol_insert_sf"/>
</dbReference>
<proteinExistence type="inferred from homology"/>
<dbReference type="GO" id="GO:0006351">
    <property type="term" value="P:DNA-templated transcription"/>
    <property type="evidence" value="ECO:0007669"/>
    <property type="project" value="InterPro"/>
</dbReference>
<comment type="similarity">
    <text evidence="1">Belongs to the RNA polymerase alpha chain family.</text>
</comment>
<dbReference type="Gene3D" id="2.170.120.12">
    <property type="entry name" value="DNA-directed RNA polymerase, insert domain"/>
    <property type="match status" value="1"/>
</dbReference>
<evidence type="ECO:0000256" key="4">
    <source>
        <dbReference type="ARBA" id="ARBA00022679"/>
    </source>
</evidence>
<dbReference type="InterPro" id="IPR011263">
    <property type="entry name" value="DNA-dir_RNA_pol_RpoA/D/Rpb3"/>
</dbReference>
<keyword evidence="3" id="KW-0240">DNA-directed RNA polymerase</keyword>
<dbReference type="EC" id="2.7.7.6" evidence="2"/>
<dbReference type="GO" id="GO:0003899">
    <property type="term" value="F:DNA-directed RNA polymerase activity"/>
    <property type="evidence" value="ECO:0007669"/>
    <property type="project" value="UniProtKB-EC"/>
</dbReference>
<dbReference type="NCBIfam" id="NF003519">
    <property type="entry name" value="PRK05182.2-5"/>
    <property type="match status" value="1"/>
</dbReference>
<dbReference type="SUPFAM" id="SSF56553">
    <property type="entry name" value="Insert subdomain of RNA polymerase alpha subunit"/>
    <property type="match status" value="1"/>
</dbReference>
<dbReference type="Pfam" id="PF01193">
    <property type="entry name" value="RNA_pol_L"/>
    <property type="match status" value="1"/>
</dbReference>
<dbReference type="SUPFAM" id="SSF55257">
    <property type="entry name" value="RBP11-like subunits of RNA polymerase"/>
    <property type="match status" value="1"/>
</dbReference>
<dbReference type="Pfam" id="PF01000">
    <property type="entry name" value="RNA_pol_A_bac"/>
    <property type="match status" value="1"/>
</dbReference>
<evidence type="ECO:0000313" key="9">
    <source>
        <dbReference type="EMBL" id="SUZ94024.1"/>
    </source>
</evidence>
<dbReference type="NCBIfam" id="TIGR02027">
    <property type="entry name" value="rpoA"/>
    <property type="match status" value="1"/>
</dbReference>
<dbReference type="AlphaFoldDB" id="A0A381RS17"/>
<evidence type="ECO:0000256" key="1">
    <source>
        <dbReference type="ARBA" id="ARBA00007123"/>
    </source>
</evidence>